<evidence type="ECO:0000313" key="3">
    <source>
        <dbReference type="Proteomes" id="UP000382040"/>
    </source>
</evidence>
<dbReference type="EMBL" id="CABPST010000004">
    <property type="protein sequence ID" value="VVE88138.1"/>
    <property type="molecule type" value="Genomic_DNA"/>
</dbReference>
<dbReference type="InterPro" id="IPR023089">
    <property type="entry name" value="YozE_SAM-like"/>
</dbReference>
<gene>
    <name evidence="2" type="ORF">PBR20603_02087</name>
</gene>
<dbReference type="Proteomes" id="UP000382040">
    <property type="component" value="Unassembled WGS sequence"/>
</dbReference>
<organism evidence="2 3">
    <name type="scientific">Pandoraea bronchicola</name>
    <dbReference type="NCBI Taxonomy" id="2508287"/>
    <lineage>
        <taxon>Bacteria</taxon>
        <taxon>Pseudomonadati</taxon>
        <taxon>Pseudomonadota</taxon>
        <taxon>Betaproteobacteria</taxon>
        <taxon>Burkholderiales</taxon>
        <taxon>Burkholderiaceae</taxon>
        <taxon>Pandoraea</taxon>
    </lineage>
</organism>
<dbReference type="RefSeq" id="WP_150559454.1">
    <property type="nucleotide sequence ID" value="NZ_CABPST010000004.1"/>
</dbReference>
<evidence type="ECO:0000259" key="1">
    <source>
        <dbReference type="Pfam" id="PF06855"/>
    </source>
</evidence>
<dbReference type="SUPFAM" id="SSF140652">
    <property type="entry name" value="YozE-like"/>
    <property type="match status" value="1"/>
</dbReference>
<dbReference type="AlphaFoldDB" id="A0A5E5BRV6"/>
<dbReference type="OrthoDB" id="9134950at2"/>
<dbReference type="Gene3D" id="1.10.150.260">
    <property type="entry name" value="YozE SAM-like"/>
    <property type="match status" value="1"/>
</dbReference>
<feature type="domain" description="YozE SAM-like" evidence="1">
    <location>
        <begin position="163"/>
        <end position="225"/>
    </location>
</feature>
<evidence type="ECO:0000313" key="2">
    <source>
        <dbReference type="EMBL" id="VVE88138.1"/>
    </source>
</evidence>
<dbReference type="Pfam" id="PF06855">
    <property type="entry name" value="YozE_SAM_like"/>
    <property type="match status" value="1"/>
</dbReference>
<reference evidence="2 3" key="1">
    <citation type="submission" date="2019-08" db="EMBL/GenBank/DDBJ databases">
        <authorList>
            <person name="Peeters C."/>
        </authorList>
    </citation>
    <scope>NUCLEOTIDE SEQUENCE [LARGE SCALE GENOMIC DNA]</scope>
    <source>
        <strain evidence="2 3">LMG 20603</strain>
    </source>
</reference>
<sequence>MKPTISLAQLEQLRRNAKRLARGKCIPLHAAQARIAADCGYRNWSQLVRGVDSAKVPTRVPAASLIDARTRHYLHGDQSETDAAQYFCVMCDQMVPAEHFFDGMHDREKSVERYLRSALNFETWSPAELRNLRRPDNPTNVLSEDVAAYHEARVAKEASRSPFNRWILRQINRDEPIGDLARDVKSDRDFPVSEASLEELIDYLSSQGAVDGAIRAMRDAHAEFLKCGPQVG</sequence>
<dbReference type="InterPro" id="IPR036806">
    <property type="entry name" value="YozE_SAM-like_sf"/>
</dbReference>
<proteinExistence type="predicted"/>
<keyword evidence="3" id="KW-1185">Reference proteome</keyword>
<protein>
    <recommendedName>
        <fullName evidence="1">YozE SAM-like domain-containing protein</fullName>
    </recommendedName>
</protein>
<name>A0A5E5BRV6_9BURK</name>
<accession>A0A5E5BRV6</accession>